<evidence type="ECO:0000313" key="2">
    <source>
        <dbReference type="Proteomes" id="UP000050525"/>
    </source>
</evidence>
<dbReference type="AlphaFoldDB" id="A0A151PH66"/>
<accession>A0A151PH66</accession>
<evidence type="ECO:0000313" key="1">
    <source>
        <dbReference type="EMBL" id="KYO48441.1"/>
    </source>
</evidence>
<keyword evidence="2" id="KW-1185">Reference proteome</keyword>
<comment type="caution">
    <text evidence="1">The sequence shown here is derived from an EMBL/GenBank/DDBJ whole genome shotgun (WGS) entry which is preliminary data.</text>
</comment>
<gene>
    <name evidence="1" type="ORF">Y1Q_0022641</name>
</gene>
<name>A0A151PH66_ALLMI</name>
<dbReference type="EMBL" id="AKHW03000190">
    <property type="protein sequence ID" value="KYO48441.1"/>
    <property type="molecule type" value="Genomic_DNA"/>
</dbReference>
<protein>
    <submittedName>
        <fullName evidence="1">Uncharacterized protein</fullName>
    </submittedName>
</protein>
<dbReference type="Proteomes" id="UP000050525">
    <property type="component" value="Unassembled WGS sequence"/>
</dbReference>
<reference evidence="1 2" key="1">
    <citation type="journal article" date="2012" name="Genome Biol.">
        <title>Sequencing three crocodilian genomes to illuminate the evolution of archosaurs and amniotes.</title>
        <authorList>
            <person name="St John J.A."/>
            <person name="Braun E.L."/>
            <person name="Isberg S.R."/>
            <person name="Miles L.G."/>
            <person name="Chong A.Y."/>
            <person name="Gongora J."/>
            <person name="Dalzell P."/>
            <person name="Moran C."/>
            <person name="Bed'hom B."/>
            <person name="Abzhanov A."/>
            <person name="Burgess S.C."/>
            <person name="Cooksey A.M."/>
            <person name="Castoe T.A."/>
            <person name="Crawford N.G."/>
            <person name="Densmore L.D."/>
            <person name="Drew J.C."/>
            <person name="Edwards S.V."/>
            <person name="Faircloth B.C."/>
            <person name="Fujita M.K."/>
            <person name="Greenwold M.J."/>
            <person name="Hoffmann F.G."/>
            <person name="Howard J.M."/>
            <person name="Iguchi T."/>
            <person name="Janes D.E."/>
            <person name="Khan S.Y."/>
            <person name="Kohno S."/>
            <person name="de Koning A.J."/>
            <person name="Lance S.L."/>
            <person name="McCarthy F.M."/>
            <person name="McCormack J.E."/>
            <person name="Merchant M.E."/>
            <person name="Peterson D.G."/>
            <person name="Pollock D.D."/>
            <person name="Pourmand N."/>
            <person name="Raney B.J."/>
            <person name="Roessler K.A."/>
            <person name="Sanford J.R."/>
            <person name="Sawyer R.H."/>
            <person name="Schmidt C.J."/>
            <person name="Triplett E.W."/>
            <person name="Tuberville T.D."/>
            <person name="Venegas-Anaya M."/>
            <person name="Howard J.T."/>
            <person name="Jarvis E.D."/>
            <person name="Guillette L.J.Jr."/>
            <person name="Glenn T.C."/>
            <person name="Green R.E."/>
            <person name="Ray D.A."/>
        </authorList>
    </citation>
    <scope>NUCLEOTIDE SEQUENCE [LARGE SCALE GENOMIC DNA]</scope>
    <source>
        <strain evidence="1">KSC_2009_1</strain>
    </source>
</reference>
<proteinExistence type="predicted"/>
<sequence length="73" mass="8205">MTTTPARNPAVWQKFHLAEGGRRRISALEATIKEKDDNKEGLLTSVDAEVAPLTIATHQVKHRKQRITREVST</sequence>
<organism evidence="1 2">
    <name type="scientific">Alligator mississippiensis</name>
    <name type="common">American alligator</name>
    <dbReference type="NCBI Taxonomy" id="8496"/>
    <lineage>
        <taxon>Eukaryota</taxon>
        <taxon>Metazoa</taxon>
        <taxon>Chordata</taxon>
        <taxon>Craniata</taxon>
        <taxon>Vertebrata</taxon>
        <taxon>Euteleostomi</taxon>
        <taxon>Archelosauria</taxon>
        <taxon>Archosauria</taxon>
        <taxon>Crocodylia</taxon>
        <taxon>Alligatoridae</taxon>
        <taxon>Alligatorinae</taxon>
        <taxon>Alligator</taxon>
    </lineage>
</organism>